<evidence type="ECO:0000256" key="2">
    <source>
        <dbReference type="ARBA" id="ARBA00010962"/>
    </source>
</evidence>
<keyword evidence="6 9" id="KW-0472">Membrane</keyword>
<dbReference type="PANTHER" id="PTHR31361:SF1">
    <property type="entry name" value="BETA-GLUCAN SYNTHESIS-ASSOCIATED PROTEIN KRE6-RELATED"/>
    <property type="match status" value="1"/>
</dbReference>
<dbReference type="GO" id="GO:0031505">
    <property type="term" value="P:fungal-type cell wall organization"/>
    <property type="evidence" value="ECO:0007669"/>
    <property type="project" value="TreeGrafter"/>
</dbReference>
<dbReference type="PROSITE" id="PS51762">
    <property type="entry name" value="GH16_2"/>
    <property type="match status" value="1"/>
</dbReference>
<dbReference type="InterPro" id="IPR013320">
    <property type="entry name" value="ConA-like_dom_sf"/>
</dbReference>
<dbReference type="GO" id="GO:0015926">
    <property type="term" value="F:glucosidase activity"/>
    <property type="evidence" value="ECO:0007669"/>
    <property type="project" value="TreeGrafter"/>
</dbReference>
<gene>
    <name evidence="11" type="ORF">EW146_g4383</name>
</gene>
<accession>A0A4V3XF57</accession>
<dbReference type="EMBL" id="SGPL01000168">
    <property type="protein sequence ID" value="THH16223.1"/>
    <property type="molecule type" value="Genomic_DNA"/>
</dbReference>
<dbReference type="Gene3D" id="2.60.120.200">
    <property type="match status" value="2"/>
</dbReference>
<dbReference type="CDD" id="cd02180">
    <property type="entry name" value="GH16_fungal_KRE6_glucanase"/>
    <property type="match status" value="1"/>
</dbReference>
<name>A0A4V3XF57_9AGAM</name>
<dbReference type="GO" id="GO:0005789">
    <property type="term" value="C:endoplasmic reticulum membrane"/>
    <property type="evidence" value="ECO:0007669"/>
    <property type="project" value="TreeGrafter"/>
</dbReference>
<dbReference type="Pfam" id="PF03935">
    <property type="entry name" value="SKN1_KRE6_Sbg1"/>
    <property type="match status" value="1"/>
</dbReference>
<feature type="transmembrane region" description="Helical" evidence="9">
    <location>
        <begin position="128"/>
        <end position="147"/>
    </location>
</feature>
<evidence type="ECO:0000256" key="5">
    <source>
        <dbReference type="ARBA" id="ARBA00022989"/>
    </source>
</evidence>
<reference evidence="11 12" key="1">
    <citation type="submission" date="2019-02" db="EMBL/GenBank/DDBJ databases">
        <title>Genome sequencing of the rare red list fungi Bondarzewia mesenterica.</title>
        <authorList>
            <person name="Buettner E."/>
            <person name="Kellner H."/>
        </authorList>
    </citation>
    <scope>NUCLEOTIDE SEQUENCE [LARGE SCALE GENOMIC DNA]</scope>
    <source>
        <strain evidence="11 12">DSM 108281</strain>
    </source>
</reference>
<evidence type="ECO:0000256" key="7">
    <source>
        <dbReference type="ARBA" id="ARBA00023180"/>
    </source>
</evidence>
<keyword evidence="7" id="KW-0325">Glycoprotein</keyword>
<feature type="domain" description="GH16" evidence="10">
    <location>
        <begin position="102"/>
        <end position="563"/>
    </location>
</feature>
<keyword evidence="4" id="KW-0735">Signal-anchor</keyword>
<keyword evidence="3 9" id="KW-0812">Transmembrane</keyword>
<proteinExistence type="inferred from homology"/>
<dbReference type="AlphaFoldDB" id="A0A4V3XF57"/>
<keyword evidence="5 9" id="KW-1133">Transmembrane helix</keyword>
<evidence type="ECO:0000256" key="4">
    <source>
        <dbReference type="ARBA" id="ARBA00022968"/>
    </source>
</evidence>
<dbReference type="FunFam" id="2.60.120.200:FF:000135">
    <property type="entry name" value="Related to KRE6-glucan synthase subunit"/>
    <property type="match status" value="1"/>
</dbReference>
<evidence type="ECO:0000256" key="9">
    <source>
        <dbReference type="SAM" id="Phobius"/>
    </source>
</evidence>
<evidence type="ECO:0000256" key="1">
    <source>
        <dbReference type="ARBA" id="ARBA00004606"/>
    </source>
</evidence>
<dbReference type="OrthoDB" id="412647at2759"/>
<evidence type="ECO:0000259" key="10">
    <source>
        <dbReference type="PROSITE" id="PS51762"/>
    </source>
</evidence>
<organism evidence="11 12">
    <name type="scientific">Bondarzewia mesenterica</name>
    <dbReference type="NCBI Taxonomy" id="1095465"/>
    <lineage>
        <taxon>Eukaryota</taxon>
        <taxon>Fungi</taxon>
        <taxon>Dikarya</taxon>
        <taxon>Basidiomycota</taxon>
        <taxon>Agaricomycotina</taxon>
        <taxon>Agaricomycetes</taxon>
        <taxon>Russulales</taxon>
        <taxon>Bondarzewiaceae</taxon>
        <taxon>Bondarzewia</taxon>
    </lineage>
</organism>
<keyword evidence="12" id="KW-1185">Reference proteome</keyword>
<comment type="similarity">
    <text evidence="2">Belongs to the SKN1/KRE6 family.</text>
</comment>
<dbReference type="GO" id="GO:0005886">
    <property type="term" value="C:plasma membrane"/>
    <property type="evidence" value="ECO:0007669"/>
    <property type="project" value="TreeGrafter"/>
</dbReference>
<dbReference type="Proteomes" id="UP000310158">
    <property type="component" value="Unassembled WGS sequence"/>
</dbReference>
<dbReference type="SUPFAM" id="SSF49899">
    <property type="entry name" value="Concanavalin A-like lectins/glucanases"/>
    <property type="match status" value="1"/>
</dbReference>
<sequence>MASFIRQSDASFASSTANLLPSHGDTSTSAGTRSPLSSLKQPSARASAASLADKVCIIISSIRDLLSERLVLFRSSVCQFALAPNPEEWGFQAMLWNTPEPDDYLHNPDPKRDRKIDSGGSIFTARGLGNLGFIALLVLAMLMLFYFTRHVQSTHGAFNMGGTNATGQVASLPGLVGLIDVDTPSSAYTKASHIDATDEWDLVFSDEFNVDGRSFYPGDDPYWEAANLHYWQTNDLEWYDPKQVTTKNGYLRLTLDKADPINNHNMSYISGMIQSWNKFCFTGGMIEVSVQLPGANNIAGLWPAIWTMGNLGRAGYGASLDGMWPYTYDSCDIGTLANQTNPGTLTPLAAVENGDPSNNNMLSFLPGQRLSACTCAGESHPGPVHSDGSYVGRAAPEIDIFEATIGATGQVSQSAQWGPFNARYAWLNTTANLIIPNPGVTSLNTFVGNAYQQTTSGLSMTNQDCYELEAGCFSVYGFQYKPGFDNAYITWIVNDTAAWTINAAGMGPDNLTEISQRPVPQEPMYIIMNLGFSQNFGTIEFDKITLPSTMMVDYVRVYQPKDAHNYGCDPKDFPTEAYINAYTDAYTNANFTQWGSPQYNQTNPKNRLIDTC</sequence>
<evidence type="ECO:0000256" key="8">
    <source>
        <dbReference type="ARBA" id="ARBA00023316"/>
    </source>
</evidence>
<comment type="subcellular location">
    <subcellularLocation>
        <location evidence="1">Membrane</location>
        <topology evidence="1">Single-pass type II membrane protein</topology>
    </subcellularLocation>
</comment>
<dbReference type="InterPro" id="IPR005629">
    <property type="entry name" value="Skn1/Kre6/Sbg1"/>
</dbReference>
<evidence type="ECO:0000313" key="11">
    <source>
        <dbReference type="EMBL" id="THH16223.1"/>
    </source>
</evidence>
<dbReference type="FunFam" id="2.60.120.200:FF:000259">
    <property type="entry name" value="Chromosome 9, whole genome shotgun sequence"/>
    <property type="match status" value="1"/>
</dbReference>
<comment type="caution">
    <text evidence="11">The sequence shown here is derived from an EMBL/GenBank/DDBJ whole genome shotgun (WGS) entry which is preliminary data.</text>
</comment>
<evidence type="ECO:0000313" key="12">
    <source>
        <dbReference type="Proteomes" id="UP000310158"/>
    </source>
</evidence>
<protein>
    <recommendedName>
        <fullName evidence="10">GH16 domain-containing protein</fullName>
    </recommendedName>
</protein>
<keyword evidence="8" id="KW-0961">Cell wall biogenesis/degradation</keyword>
<dbReference type="InterPro" id="IPR000757">
    <property type="entry name" value="Beta-glucanase-like"/>
</dbReference>
<evidence type="ECO:0000256" key="6">
    <source>
        <dbReference type="ARBA" id="ARBA00023136"/>
    </source>
</evidence>
<evidence type="ECO:0000256" key="3">
    <source>
        <dbReference type="ARBA" id="ARBA00022692"/>
    </source>
</evidence>
<dbReference type="PANTHER" id="PTHR31361">
    <property type="entry name" value="BETA-GLUCAN SYNTHESIS-ASSOCIATED PROTEIN KRE6-RELATED"/>
    <property type="match status" value="1"/>
</dbReference>
<dbReference type="GO" id="GO:0006078">
    <property type="term" value="P:(1-&gt;6)-beta-D-glucan biosynthetic process"/>
    <property type="evidence" value="ECO:0007669"/>
    <property type="project" value="TreeGrafter"/>
</dbReference>